<dbReference type="Proteomes" id="UP000305888">
    <property type="component" value="Chromosome"/>
</dbReference>
<dbReference type="EMBL" id="CP040818">
    <property type="protein sequence ID" value="QDL91792.1"/>
    <property type="molecule type" value="Genomic_DNA"/>
</dbReference>
<sequence length="115" mass="12376">MSVFGAVYDDQNDPSLSEQAVIIRFSHAQDDMSEVLALEDALRDALSVEGNATVDGYIVDPEDGRVVITITGPRADQIWQQIQALVQKAHLLSGAIITLRHGPAAEGTAQQSVTF</sequence>
<protein>
    <submittedName>
        <fullName evidence="1">Uncharacterized protein</fullName>
    </submittedName>
</protein>
<dbReference type="RefSeq" id="WP_138572156.1">
    <property type="nucleotide sequence ID" value="NZ_CP040818.1"/>
</dbReference>
<dbReference type="KEGG" id="ppru:FDP22_08395"/>
<evidence type="ECO:0000313" key="1">
    <source>
        <dbReference type="EMBL" id="QDL91792.1"/>
    </source>
</evidence>
<dbReference type="AlphaFoldDB" id="A0A5B8FYX6"/>
<accession>A0A5B8FYX6</accession>
<evidence type="ECO:0000313" key="2">
    <source>
        <dbReference type="Proteomes" id="UP000305888"/>
    </source>
</evidence>
<dbReference type="OrthoDB" id="9834946at2"/>
<gene>
    <name evidence="1" type="ORF">FDP22_08395</name>
</gene>
<reference evidence="1 2" key="1">
    <citation type="submission" date="2019-06" db="EMBL/GenBank/DDBJ databases">
        <title>Genome sequence of Rhodobacteraceae bacterium D4M1.</title>
        <authorList>
            <person name="Cao J."/>
        </authorList>
    </citation>
    <scope>NUCLEOTIDE SEQUENCE [LARGE SCALE GENOMIC DNA]</scope>
    <source>
        <strain evidence="1 2">D4M1</strain>
    </source>
</reference>
<keyword evidence="2" id="KW-1185">Reference proteome</keyword>
<proteinExistence type="predicted"/>
<name>A0A5B8FYX6_9RHOB</name>
<organism evidence="1 2">
    <name type="scientific">Paroceanicella profunda</name>
    <dbReference type="NCBI Taxonomy" id="2579971"/>
    <lineage>
        <taxon>Bacteria</taxon>
        <taxon>Pseudomonadati</taxon>
        <taxon>Pseudomonadota</taxon>
        <taxon>Alphaproteobacteria</taxon>
        <taxon>Rhodobacterales</taxon>
        <taxon>Paracoccaceae</taxon>
        <taxon>Paroceanicella</taxon>
    </lineage>
</organism>